<reference evidence="2" key="1">
    <citation type="journal article" date="2020" name="bioRxiv">
        <title>Whole genome comparisons of ergot fungi reveals the divergence and evolution of species within the genus Claviceps are the result of varying mechanisms driving genome evolution and host range expansion.</title>
        <authorList>
            <person name="Wyka S.A."/>
            <person name="Mondo S.J."/>
            <person name="Liu M."/>
            <person name="Dettman J."/>
            <person name="Nalam V."/>
            <person name="Broders K.D."/>
        </authorList>
    </citation>
    <scope>NUCLEOTIDE SEQUENCE</scope>
    <source>
        <strain evidence="2">CCC 602</strain>
    </source>
</reference>
<name>A0A9P7N872_9HYPO</name>
<dbReference type="Proteomes" id="UP000748025">
    <property type="component" value="Unassembled WGS sequence"/>
</dbReference>
<feature type="region of interest" description="Disordered" evidence="1">
    <location>
        <begin position="288"/>
        <end position="307"/>
    </location>
</feature>
<dbReference type="OrthoDB" id="4960542at2759"/>
<dbReference type="AlphaFoldDB" id="A0A9P7N872"/>
<keyword evidence="3" id="KW-1185">Reference proteome</keyword>
<feature type="compositionally biased region" description="Basic and acidic residues" evidence="1">
    <location>
        <begin position="11"/>
        <end position="23"/>
    </location>
</feature>
<feature type="compositionally biased region" description="Low complexity" evidence="1">
    <location>
        <begin position="95"/>
        <end position="106"/>
    </location>
</feature>
<evidence type="ECO:0000313" key="2">
    <source>
        <dbReference type="EMBL" id="KAG6002148.1"/>
    </source>
</evidence>
<feature type="region of interest" description="Disordered" evidence="1">
    <location>
        <begin position="1"/>
        <end position="109"/>
    </location>
</feature>
<proteinExistence type="predicted"/>
<comment type="caution">
    <text evidence="2">The sequence shown here is derived from an EMBL/GenBank/DDBJ whole genome shotgun (WGS) entry which is preliminary data.</text>
</comment>
<feature type="compositionally biased region" description="Polar residues" evidence="1">
    <location>
        <begin position="52"/>
        <end position="65"/>
    </location>
</feature>
<dbReference type="EMBL" id="SRPW01001364">
    <property type="protein sequence ID" value="KAG6002148.1"/>
    <property type="molecule type" value="Genomic_DNA"/>
</dbReference>
<accession>A0A9P7N872</accession>
<protein>
    <submittedName>
        <fullName evidence="2">Uncharacterized protein</fullName>
    </submittedName>
</protein>
<feature type="compositionally biased region" description="Low complexity" evidence="1">
    <location>
        <begin position="219"/>
        <end position="234"/>
    </location>
</feature>
<feature type="compositionally biased region" description="Polar residues" evidence="1">
    <location>
        <begin position="246"/>
        <end position="257"/>
    </location>
</feature>
<feature type="region of interest" description="Disordered" evidence="1">
    <location>
        <begin position="213"/>
        <end position="257"/>
    </location>
</feature>
<gene>
    <name evidence="2" type="ORF">E4U43_001163</name>
</gene>
<organism evidence="2 3">
    <name type="scientific">Claviceps pusilla</name>
    <dbReference type="NCBI Taxonomy" id="123648"/>
    <lineage>
        <taxon>Eukaryota</taxon>
        <taxon>Fungi</taxon>
        <taxon>Dikarya</taxon>
        <taxon>Ascomycota</taxon>
        <taxon>Pezizomycotina</taxon>
        <taxon>Sordariomycetes</taxon>
        <taxon>Hypocreomycetidae</taxon>
        <taxon>Hypocreales</taxon>
        <taxon>Clavicipitaceae</taxon>
        <taxon>Claviceps</taxon>
    </lineage>
</organism>
<feature type="region of interest" description="Disordered" evidence="1">
    <location>
        <begin position="129"/>
        <end position="156"/>
    </location>
</feature>
<evidence type="ECO:0000313" key="3">
    <source>
        <dbReference type="Proteomes" id="UP000748025"/>
    </source>
</evidence>
<sequence>MPADSLANESSRSHSTHEVESRRWSSSLSKASVPSSCASESEPPIIVPTKSAMRNSKTLSSSTEGSVAPGVQKSSCSVSGTQASAARSRSSYHGSTSEQSCSAASSPGLPEVGCQQHVSECDASLEGAEKSYASPTPARKEMISSRNVSEGQAGAEQVDRSIVECMSPQPPYKGRLMSQIKNIVRVADFMTGNIANSKRCSFLFQLRRRSEPVSKRGTSVEASSASVSPRSPAQSEKKRQRRSFAGSASSGYSVHTPSSKHYTFCPNATGTSGWVTSFDTRLAAEPHNTVSPLSTTRRDDACKRNPGRPEMPYTLAVVIPDGKLFEDELDLQDLFSV</sequence>
<evidence type="ECO:0000256" key="1">
    <source>
        <dbReference type="SAM" id="MobiDB-lite"/>
    </source>
</evidence>
<feature type="compositionally biased region" description="Low complexity" evidence="1">
    <location>
        <begin position="24"/>
        <end position="41"/>
    </location>
</feature>
<feature type="compositionally biased region" description="Polar residues" evidence="1">
    <location>
        <begin position="72"/>
        <end position="94"/>
    </location>
</feature>